<gene>
    <name evidence="2" type="ORF">ACFPZ4_33550</name>
</gene>
<dbReference type="EMBL" id="JBHSQQ010000662">
    <property type="protein sequence ID" value="MFC5946346.1"/>
    <property type="molecule type" value="Genomic_DNA"/>
</dbReference>
<organism evidence="2 3">
    <name type="scientific">Micromonospora harpali</name>
    <dbReference type="NCBI Taxonomy" id="1490225"/>
    <lineage>
        <taxon>Bacteria</taxon>
        <taxon>Bacillati</taxon>
        <taxon>Actinomycetota</taxon>
        <taxon>Actinomycetes</taxon>
        <taxon>Micromonosporales</taxon>
        <taxon>Micromonosporaceae</taxon>
        <taxon>Micromonospora</taxon>
    </lineage>
</organism>
<evidence type="ECO:0000313" key="3">
    <source>
        <dbReference type="Proteomes" id="UP001596207"/>
    </source>
</evidence>
<feature type="compositionally biased region" description="Basic and acidic residues" evidence="1">
    <location>
        <begin position="117"/>
        <end position="131"/>
    </location>
</feature>
<keyword evidence="3" id="KW-1185">Reference proteome</keyword>
<name>A0ABW1I0Y8_9ACTN</name>
<sequence length="213" mass="20265">MTWRTRGAASPEPASAGLSGGAGTSSGRAGTQSGRAGTPSGGPTAVQRAPRFGAGSTPRPAATADGRPGGGSLQRTGRHRAGLSGAGGPVGATGGQAPDGHGTTGSVGAGPDGRTWQGEHSRQGEHGRRGGQDGQGSQDGQAEGGPGTGRGSVPVLLLAGAATPAPHASPGTSRRQAGFAGVPLPTRRAAGPVAAGRPDGTTGPARRTSTPTG</sequence>
<feature type="non-terminal residue" evidence="2">
    <location>
        <position position="213"/>
    </location>
</feature>
<proteinExistence type="predicted"/>
<evidence type="ECO:0000256" key="1">
    <source>
        <dbReference type="SAM" id="MobiDB-lite"/>
    </source>
</evidence>
<feature type="compositionally biased region" description="Low complexity" evidence="1">
    <location>
        <begin position="185"/>
        <end position="200"/>
    </location>
</feature>
<dbReference type="Proteomes" id="UP001596207">
    <property type="component" value="Unassembled WGS sequence"/>
</dbReference>
<accession>A0ABW1I0Y8</accession>
<feature type="compositionally biased region" description="Gly residues" evidence="1">
    <location>
        <begin position="84"/>
        <end position="94"/>
    </location>
</feature>
<feature type="compositionally biased region" description="Low complexity" evidence="1">
    <location>
        <begin position="1"/>
        <end position="17"/>
    </location>
</feature>
<evidence type="ECO:0000313" key="2">
    <source>
        <dbReference type="EMBL" id="MFC5946346.1"/>
    </source>
</evidence>
<comment type="caution">
    <text evidence="2">The sequence shown here is derived from an EMBL/GenBank/DDBJ whole genome shotgun (WGS) entry which is preliminary data.</text>
</comment>
<feature type="compositionally biased region" description="Low complexity" evidence="1">
    <location>
        <begin position="25"/>
        <end position="38"/>
    </location>
</feature>
<protein>
    <submittedName>
        <fullName evidence="2">Uncharacterized protein</fullName>
    </submittedName>
</protein>
<feature type="compositionally biased region" description="Gly residues" evidence="1">
    <location>
        <begin position="102"/>
        <end position="111"/>
    </location>
</feature>
<reference evidence="3" key="1">
    <citation type="journal article" date="2019" name="Int. J. Syst. Evol. Microbiol.">
        <title>The Global Catalogue of Microorganisms (GCM) 10K type strain sequencing project: providing services to taxonomists for standard genome sequencing and annotation.</title>
        <authorList>
            <consortium name="The Broad Institute Genomics Platform"/>
            <consortium name="The Broad Institute Genome Sequencing Center for Infectious Disease"/>
            <person name="Wu L."/>
            <person name="Ma J."/>
        </authorList>
    </citation>
    <scope>NUCLEOTIDE SEQUENCE [LARGE SCALE GENOMIC DNA]</scope>
    <source>
        <strain evidence="3">CGMCC 4.7173</strain>
    </source>
</reference>
<feature type="region of interest" description="Disordered" evidence="1">
    <location>
        <begin position="1"/>
        <end position="213"/>
    </location>
</feature>